<dbReference type="RefSeq" id="WP_108234949.1">
    <property type="nucleotide sequence ID" value="NZ_QASO01000129.1"/>
</dbReference>
<comment type="caution">
    <text evidence="1">The sequence shown here is derived from an EMBL/GenBank/DDBJ whole genome shotgun (WGS) entry which is preliminary data.</text>
</comment>
<keyword evidence="2" id="KW-1185">Reference proteome</keyword>
<dbReference type="EMBL" id="QASO01000129">
    <property type="protein sequence ID" value="PTU76859.1"/>
    <property type="molecule type" value="Genomic_DNA"/>
</dbReference>
<organism evidence="1 2">
    <name type="scientific">Ectopseudomonas oleovorans</name>
    <name type="common">Pseudomonas oleovorans</name>
    <dbReference type="NCBI Taxonomy" id="301"/>
    <lineage>
        <taxon>Bacteria</taxon>
        <taxon>Pseudomonadati</taxon>
        <taxon>Pseudomonadota</taxon>
        <taxon>Gammaproteobacteria</taxon>
        <taxon>Pseudomonadales</taxon>
        <taxon>Pseudomonadaceae</taxon>
        <taxon>Ectopseudomonas</taxon>
    </lineage>
</organism>
<proteinExistence type="predicted"/>
<accession>A0A2T5PGJ1</accession>
<gene>
    <name evidence="1" type="ORF">DBO86_22960</name>
</gene>
<reference evidence="1 2" key="1">
    <citation type="submission" date="2018-04" db="EMBL/GenBank/DDBJ databases">
        <title>Pseudomonas sp. nov., isolated from mangrove soil.</title>
        <authorList>
            <person name="Chen C."/>
        </authorList>
    </citation>
    <scope>NUCLEOTIDE SEQUENCE [LARGE SCALE GENOMIC DNA]</scope>
    <source>
        <strain evidence="1 2">JCM 14246</strain>
    </source>
</reference>
<dbReference type="AlphaFoldDB" id="A0A2T5PGJ1"/>
<evidence type="ECO:0000313" key="1">
    <source>
        <dbReference type="EMBL" id="PTU76859.1"/>
    </source>
</evidence>
<protein>
    <submittedName>
        <fullName evidence="1">Uncharacterized protein</fullName>
    </submittedName>
</protein>
<name>A0A2T5PGJ1_ECTOL</name>
<sequence>MFEGIHYNRHSQPGHTCCTYFSDDVTGVFGFHVNEQRAALNCQLGPIEATRSNSSSHYYSHTLGRHVARTEDEVHDFS</sequence>
<dbReference type="Proteomes" id="UP000244052">
    <property type="component" value="Unassembled WGS sequence"/>
</dbReference>
<evidence type="ECO:0000313" key="2">
    <source>
        <dbReference type="Proteomes" id="UP000244052"/>
    </source>
</evidence>